<accession>A0ABR1TWG0</accession>
<organism evidence="2 3">
    <name type="scientific">Apiospora rasikravindrae</name>
    <dbReference type="NCBI Taxonomy" id="990691"/>
    <lineage>
        <taxon>Eukaryota</taxon>
        <taxon>Fungi</taxon>
        <taxon>Dikarya</taxon>
        <taxon>Ascomycota</taxon>
        <taxon>Pezizomycotina</taxon>
        <taxon>Sordariomycetes</taxon>
        <taxon>Xylariomycetidae</taxon>
        <taxon>Amphisphaeriales</taxon>
        <taxon>Apiosporaceae</taxon>
        <taxon>Apiospora</taxon>
    </lineage>
</organism>
<evidence type="ECO:0008006" key="4">
    <source>
        <dbReference type="Google" id="ProtNLM"/>
    </source>
</evidence>
<comment type="caution">
    <text evidence="2">The sequence shown here is derived from an EMBL/GenBank/DDBJ whole genome shotgun (WGS) entry which is preliminary data.</text>
</comment>
<name>A0ABR1TWG0_9PEZI</name>
<reference evidence="2 3" key="1">
    <citation type="submission" date="2023-01" db="EMBL/GenBank/DDBJ databases">
        <title>Analysis of 21 Apiospora genomes using comparative genomics revels a genus with tremendous synthesis potential of carbohydrate active enzymes and secondary metabolites.</title>
        <authorList>
            <person name="Sorensen T."/>
        </authorList>
    </citation>
    <scope>NUCLEOTIDE SEQUENCE [LARGE SCALE GENOMIC DNA]</scope>
    <source>
        <strain evidence="2 3">CBS 33761</strain>
    </source>
</reference>
<keyword evidence="1" id="KW-0732">Signal</keyword>
<feature type="signal peptide" evidence="1">
    <location>
        <begin position="1"/>
        <end position="18"/>
    </location>
</feature>
<evidence type="ECO:0000313" key="2">
    <source>
        <dbReference type="EMBL" id="KAK8050842.1"/>
    </source>
</evidence>
<dbReference type="Proteomes" id="UP001444661">
    <property type="component" value="Unassembled WGS sequence"/>
</dbReference>
<dbReference type="EMBL" id="JAQQWK010000002">
    <property type="protein sequence ID" value="KAK8050842.1"/>
    <property type="molecule type" value="Genomic_DNA"/>
</dbReference>
<sequence length="179" mass="19285">MVSKTVALAAGLVSFAGASPIASGDGNGKDLYWPVTEFFASKPHLSSYVRYSFKIAVPAPDSPVLTCSLSQETGFSGSTYLPYVWPGAAPCKDADGNVVEAMTWSFSQGMPDQATPDVSKDATFNVTYSEQPNTLYRGSYTIPGSQVQIRLNEEPNPFDNDVTYVGPTEFRFTDIQVAV</sequence>
<evidence type="ECO:0000313" key="3">
    <source>
        <dbReference type="Proteomes" id="UP001444661"/>
    </source>
</evidence>
<gene>
    <name evidence="2" type="ORF">PG993_002227</name>
</gene>
<feature type="chain" id="PRO_5045948342" description="Ubiquitin 3 binding protein But2 C-terminal domain-containing protein" evidence="1">
    <location>
        <begin position="19"/>
        <end position="179"/>
    </location>
</feature>
<proteinExistence type="predicted"/>
<evidence type="ECO:0000256" key="1">
    <source>
        <dbReference type="SAM" id="SignalP"/>
    </source>
</evidence>
<keyword evidence="3" id="KW-1185">Reference proteome</keyword>
<protein>
    <recommendedName>
        <fullName evidence="4">Ubiquitin 3 binding protein But2 C-terminal domain-containing protein</fullName>
    </recommendedName>
</protein>